<dbReference type="eggNOG" id="ENOG502SBD7">
    <property type="taxonomic scope" value="Eukaryota"/>
</dbReference>
<dbReference type="PROSITE" id="PS00893">
    <property type="entry name" value="NUDIX_BOX"/>
    <property type="match status" value="1"/>
</dbReference>
<accession>K8EKB4</accession>
<feature type="domain" description="Nudix hydrolase" evidence="6">
    <location>
        <begin position="43"/>
        <end position="199"/>
    </location>
</feature>
<keyword evidence="8" id="KW-1185">Reference proteome</keyword>
<dbReference type="InterPro" id="IPR015797">
    <property type="entry name" value="NUDIX_hydrolase-like_dom_sf"/>
</dbReference>
<dbReference type="PANTHER" id="PTHR43046">
    <property type="entry name" value="GDP-MANNOSE MANNOSYL HYDROLASE"/>
    <property type="match status" value="1"/>
</dbReference>
<evidence type="ECO:0000256" key="1">
    <source>
        <dbReference type="ARBA" id="ARBA00001936"/>
    </source>
</evidence>
<sequence length="210" mass="23266">MYSSSSPTAITKAKKQQPKEDKTEGGGGGEYNPEKTAIVDGKKYRKCACAIVFNDSGSHVLVGERAGKSGSWNLPQGGMEPKETTAEAATRELYEETGISLDSSKNKKNIQVELLSVLENDDAYAYSAGGWLEKKGLAGQRLEFAVFRCKTSADPMEFVNLEGLDGEPAEFTQMKWMSLDECVESVWEAKKKAYEKMRVNVEPIVRKHFY</sequence>
<comment type="cofactor">
    <cofactor evidence="2">
        <name>Mg(2+)</name>
        <dbReference type="ChEBI" id="CHEBI:18420"/>
    </cofactor>
</comment>
<comment type="similarity">
    <text evidence="4">Belongs to the Nudix hydrolase family.</text>
</comment>
<dbReference type="InterPro" id="IPR000086">
    <property type="entry name" value="NUDIX_hydrolase_dom"/>
</dbReference>
<dbReference type="Gene3D" id="3.90.79.10">
    <property type="entry name" value="Nucleoside Triphosphate Pyrophosphohydrolase"/>
    <property type="match status" value="1"/>
</dbReference>
<proteinExistence type="inferred from homology"/>
<name>K8EKB4_9CHLO</name>
<evidence type="ECO:0000256" key="3">
    <source>
        <dbReference type="ARBA" id="ARBA00022801"/>
    </source>
</evidence>
<evidence type="ECO:0000313" key="8">
    <source>
        <dbReference type="Proteomes" id="UP000198341"/>
    </source>
</evidence>
<dbReference type="InterPro" id="IPR020084">
    <property type="entry name" value="NUDIX_hydrolase_CS"/>
</dbReference>
<dbReference type="AlphaFoldDB" id="K8EKB4"/>
<dbReference type="Proteomes" id="UP000198341">
    <property type="component" value="Chromosome 11"/>
</dbReference>
<dbReference type="Pfam" id="PF00293">
    <property type="entry name" value="NUDIX"/>
    <property type="match status" value="1"/>
</dbReference>
<feature type="region of interest" description="Disordered" evidence="5">
    <location>
        <begin position="1"/>
        <end position="35"/>
    </location>
</feature>
<dbReference type="RefSeq" id="XP_007510342.1">
    <property type="nucleotide sequence ID" value="XM_007510280.1"/>
</dbReference>
<evidence type="ECO:0000256" key="5">
    <source>
        <dbReference type="SAM" id="MobiDB-lite"/>
    </source>
</evidence>
<dbReference type="OrthoDB" id="276276at2759"/>
<dbReference type="InterPro" id="IPR020476">
    <property type="entry name" value="Nudix_hydrolase"/>
</dbReference>
<comment type="cofactor">
    <cofactor evidence="1">
        <name>Mn(2+)</name>
        <dbReference type="ChEBI" id="CHEBI:29035"/>
    </cofactor>
</comment>
<dbReference type="PANTHER" id="PTHR43046:SF14">
    <property type="entry name" value="MUTT_NUDIX FAMILY PROTEIN"/>
    <property type="match status" value="1"/>
</dbReference>
<gene>
    <name evidence="7" type="ordered locus">Bathy11g03670</name>
</gene>
<evidence type="ECO:0000259" key="6">
    <source>
        <dbReference type="PROSITE" id="PS51462"/>
    </source>
</evidence>
<dbReference type="CDD" id="cd03671">
    <property type="entry name" value="NUDIX_Ap4A_hydrolase_plant_like"/>
    <property type="match status" value="1"/>
</dbReference>
<evidence type="ECO:0000313" key="7">
    <source>
        <dbReference type="EMBL" id="CCO18687.1"/>
    </source>
</evidence>
<dbReference type="GeneID" id="19013046"/>
<reference evidence="7 8" key="1">
    <citation type="submission" date="2011-10" db="EMBL/GenBank/DDBJ databases">
        <authorList>
            <person name="Genoscope - CEA"/>
        </authorList>
    </citation>
    <scope>NUCLEOTIDE SEQUENCE [LARGE SCALE GENOMIC DNA]</scope>
    <source>
        <strain evidence="7 8">RCC 1105</strain>
    </source>
</reference>
<dbReference type="PRINTS" id="PR00502">
    <property type="entry name" value="NUDIXFAMILY"/>
</dbReference>
<dbReference type="SUPFAM" id="SSF55811">
    <property type="entry name" value="Nudix"/>
    <property type="match status" value="1"/>
</dbReference>
<evidence type="ECO:0000256" key="4">
    <source>
        <dbReference type="RuleBase" id="RU003476"/>
    </source>
</evidence>
<dbReference type="InterPro" id="IPR022927">
    <property type="entry name" value="RppH"/>
</dbReference>
<dbReference type="GO" id="GO:0016462">
    <property type="term" value="F:pyrophosphatase activity"/>
    <property type="evidence" value="ECO:0007669"/>
    <property type="project" value="UniProtKB-ARBA"/>
</dbReference>
<protein>
    <recommendedName>
        <fullName evidence="6">Nudix hydrolase domain-containing protein</fullName>
    </recommendedName>
</protein>
<dbReference type="EMBL" id="FO082268">
    <property type="protein sequence ID" value="CCO18687.1"/>
    <property type="molecule type" value="Genomic_DNA"/>
</dbReference>
<keyword evidence="3 4" id="KW-0378">Hydrolase</keyword>
<organism evidence="7 8">
    <name type="scientific">Bathycoccus prasinos</name>
    <dbReference type="NCBI Taxonomy" id="41875"/>
    <lineage>
        <taxon>Eukaryota</taxon>
        <taxon>Viridiplantae</taxon>
        <taxon>Chlorophyta</taxon>
        <taxon>Mamiellophyceae</taxon>
        <taxon>Mamiellales</taxon>
        <taxon>Bathycoccaceae</taxon>
        <taxon>Bathycoccus</taxon>
    </lineage>
</organism>
<evidence type="ECO:0000256" key="2">
    <source>
        <dbReference type="ARBA" id="ARBA00001946"/>
    </source>
</evidence>
<dbReference type="KEGG" id="bpg:Bathy11g03670"/>
<dbReference type="PROSITE" id="PS51462">
    <property type="entry name" value="NUDIX"/>
    <property type="match status" value="1"/>
</dbReference>